<dbReference type="STRING" id="1423758.FC41_GL001790"/>
<dbReference type="EMBL" id="CAKE01000022">
    <property type="protein sequence ID" value="CCI82447.1"/>
    <property type="molecule type" value="Genomic_DNA"/>
</dbReference>
<accession>I7L780</accession>
<dbReference type="AlphaFoldDB" id="I7L780"/>
<evidence type="ECO:0000256" key="1">
    <source>
        <dbReference type="SAM" id="Phobius"/>
    </source>
</evidence>
<keyword evidence="1" id="KW-0472">Membrane</keyword>
<reference evidence="2 3" key="1">
    <citation type="submission" date="2012-06" db="EMBL/GenBank/DDBJ databases">
        <title>Draft Genome Sequence of Lactobacillus hominis Strain CRBIP 24.179T, isolated from human intestine.</title>
        <authorList>
            <person name="Cousin S."/>
            <person name="Ma L."/>
            <person name="Bizet C."/>
            <person name="Loux V."/>
            <person name="Bouchier C."/>
            <person name="Clermont D."/>
            <person name="Creno S."/>
        </authorList>
    </citation>
    <scope>NUCLEOTIDE SEQUENCE [LARGE SCALE GENOMIC DNA]</scope>
    <source>
        <strain evidence="3">CRBIP 24.179T</strain>
    </source>
</reference>
<gene>
    <name evidence="2" type="ORF">BN55_04945</name>
</gene>
<keyword evidence="1" id="KW-1133">Transmembrane helix</keyword>
<evidence type="ECO:0000313" key="3">
    <source>
        <dbReference type="Proteomes" id="UP000009320"/>
    </source>
</evidence>
<dbReference type="InterPro" id="IPR008523">
    <property type="entry name" value="DUF805"/>
</dbReference>
<dbReference type="Pfam" id="PF05656">
    <property type="entry name" value="DUF805"/>
    <property type="match status" value="1"/>
</dbReference>
<dbReference type="PANTHER" id="PTHR34980:SF2">
    <property type="entry name" value="INNER MEMBRANE PROTEIN YHAH-RELATED"/>
    <property type="match status" value="1"/>
</dbReference>
<dbReference type="eggNOG" id="COG3152">
    <property type="taxonomic scope" value="Bacteria"/>
</dbReference>
<sequence>MSDKPYYEQEYHAPKSDIPDPSFGQIFKGIFLYPFTWSARSTRKAFWISYVTQFVMSFLILCVMFAILLTGVYSSSEQEWTMVIQRMNFFTWLIELVLWILLIWIKLGLLGYAVRRLHDIDCSGWWLWLMFIPFGWIIIVVLLILPTVERPVKWGTYLFVNSN</sequence>
<protein>
    <recommendedName>
        <fullName evidence="4">DUF805 domain-containing protein</fullName>
    </recommendedName>
</protein>
<feature type="transmembrane region" description="Helical" evidence="1">
    <location>
        <begin position="89"/>
        <end position="113"/>
    </location>
</feature>
<feature type="transmembrane region" description="Helical" evidence="1">
    <location>
        <begin position="125"/>
        <end position="145"/>
    </location>
</feature>
<proteinExistence type="predicted"/>
<evidence type="ECO:0008006" key="4">
    <source>
        <dbReference type="Google" id="ProtNLM"/>
    </source>
</evidence>
<dbReference type="Proteomes" id="UP000009320">
    <property type="component" value="Unassembled WGS sequence"/>
</dbReference>
<organism evidence="2 3">
    <name type="scientific">Lactobacillus hominis DSM 23910 = CRBIP 24.179</name>
    <dbReference type="NCBI Taxonomy" id="1423758"/>
    <lineage>
        <taxon>Bacteria</taxon>
        <taxon>Bacillati</taxon>
        <taxon>Bacillota</taxon>
        <taxon>Bacilli</taxon>
        <taxon>Lactobacillales</taxon>
        <taxon>Lactobacillaceae</taxon>
        <taxon>Lactobacillus</taxon>
    </lineage>
</organism>
<dbReference type="GeneID" id="82847654"/>
<dbReference type="OrthoDB" id="2285053at2"/>
<evidence type="ECO:0000313" key="2">
    <source>
        <dbReference type="EMBL" id="CCI82447.1"/>
    </source>
</evidence>
<feature type="transmembrane region" description="Helical" evidence="1">
    <location>
        <begin position="47"/>
        <end position="69"/>
    </location>
</feature>
<dbReference type="PANTHER" id="PTHR34980">
    <property type="entry name" value="INNER MEMBRANE PROTEIN-RELATED-RELATED"/>
    <property type="match status" value="1"/>
</dbReference>
<comment type="caution">
    <text evidence="2">The sequence shown here is derived from an EMBL/GenBank/DDBJ whole genome shotgun (WGS) entry which is preliminary data.</text>
</comment>
<name>I7L780_9LACO</name>
<keyword evidence="3" id="KW-1185">Reference proteome</keyword>
<dbReference type="PATRIC" id="fig|1423758.3.peg.1825"/>
<keyword evidence="1" id="KW-0812">Transmembrane</keyword>
<dbReference type="GO" id="GO:0005886">
    <property type="term" value="C:plasma membrane"/>
    <property type="evidence" value="ECO:0007669"/>
    <property type="project" value="TreeGrafter"/>
</dbReference>
<dbReference type="RefSeq" id="WP_008471531.1">
    <property type="nucleotide sequence ID" value="NZ_AYZP01000008.1"/>
</dbReference>